<evidence type="ECO:0000313" key="3">
    <source>
        <dbReference type="EMBL" id="BAL95279.1"/>
    </source>
</evidence>
<dbReference type="HOGENOM" id="CLU_582416_0_0_4"/>
<feature type="signal peptide" evidence="1">
    <location>
        <begin position="1"/>
        <end position="29"/>
    </location>
</feature>
<dbReference type="PANTHER" id="PTHR37957">
    <property type="entry name" value="BLR7070 PROTEIN"/>
    <property type="match status" value="1"/>
</dbReference>
<proteinExistence type="predicted"/>
<evidence type="ECO:0000259" key="2">
    <source>
        <dbReference type="Pfam" id="PF13449"/>
    </source>
</evidence>
<evidence type="ECO:0000313" key="4">
    <source>
        <dbReference type="Proteomes" id="UP000007883"/>
    </source>
</evidence>
<dbReference type="Gene3D" id="2.130.10.10">
    <property type="entry name" value="YVTN repeat-like/Quinoprotein amine dehydrogenase"/>
    <property type="match status" value="1"/>
</dbReference>
<dbReference type="PATRIC" id="fig|983917.3.peg.1871"/>
<dbReference type="InterPro" id="IPR015943">
    <property type="entry name" value="WD40/YVTN_repeat-like_dom_sf"/>
</dbReference>
<protein>
    <recommendedName>
        <fullName evidence="2">Phytase-like domain-containing protein</fullName>
    </recommendedName>
</protein>
<keyword evidence="1" id="KW-0732">Signal</keyword>
<dbReference type="Proteomes" id="UP000007883">
    <property type="component" value="Chromosome"/>
</dbReference>
<feature type="domain" description="Phytase-like" evidence="2">
    <location>
        <begin position="61"/>
        <end position="425"/>
    </location>
</feature>
<accession>I0HQJ2</accession>
<reference evidence="3 4" key="1">
    <citation type="journal article" date="2012" name="J. Bacteriol.">
        <title>Complete genome sequence of phototrophic betaproteobacterium Rubrivivax gelatinosus IL144.</title>
        <authorList>
            <person name="Nagashima S."/>
            <person name="Kamimura A."/>
            <person name="Shimizu T."/>
            <person name="Nakamura-isaki S."/>
            <person name="Aono E."/>
            <person name="Sakamoto K."/>
            <person name="Ichikawa N."/>
            <person name="Nakazawa H."/>
            <person name="Sekine M."/>
            <person name="Yamazaki S."/>
            <person name="Fujita N."/>
            <person name="Shimada K."/>
            <person name="Hanada S."/>
            <person name="Nagashima K.V.P."/>
        </authorList>
    </citation>
    <scope>NUCLEOTIDE SEQUENCE [LARGE SCALE GENOMIC DNA]</scope>
    <source>
        <strain evidence="4">NBRC 100245 / IL144</strain>
    </source>
</reference>
<dbReference type="eggNOG" id="COG4222">
    <property type="taxonomic scope" value="Bacteria"/>
</dbReference>
<dbReference type="PANTHER" id="PTHR37957:SF1">
    <property type="entry name" value="PHYTASE-LIKE DOMAIN-CONTAINING PROTEIN"/>
    <property type="match status" value="1"/>
</dbReference>
<dbReference type="AlphaFoldDB" id="I0HQJ2"/>
<dbReference type="InterPro" id="IPR027372">
    <property type="entry name" value="Phytase-like_dom"/>
</dbReference>
<sequence>MTRLSKHHRRLLAAAAALALGSASGAAFAVDLIAIGSLPGNGSDFSGQSAPLENGQRGDLLGGLGSGLTWAGGSTFLALPDRGPNAVAWNSAVDDTTSYIPRFHTLSLALSATPDTKTGLPFTLTPTLLGTTLLYSRTALAYGGTAGGFGAVPAANGANRFYFSGRSDNFNPATTSADSSDARLDPEGIRLARSGTTVFVSDEYGPYVYQFDRATGARGRVTRLPAELAVARKAAVGSTEISANTSGRVANKGMEGLAISPDGKTLFAMVQSPLIQDGGDGGRYNRILKIDLASGATQQFVYDNYLADKSKTYNSSEILALNEHELLVLERDGKGRGDGSSAVVKRIYKVDLATGSDVSGKSGAATLAPYALTKTLFLDIAAKLGAAGIKATAIPAKLEGIAFGEDIVVDGVTRHTLYVGNDNDFLPTTADGQDNPNQWFVFSFTDADLGGSVFVNQSFAR</sequence>
<name>I0HQJ2_RUBGI</name>
<gene>
    <name evidence="3" type="ordered locus">RGE_19380</name>
</gene>
<feature type="chain" id="PRO_5003628358" description="Phytase-like domain-containing protein" evidence="1">
    <location>
        <begin position="30"/>
        <end position="461"/>
    </location>
</feature>
<keyword evidence="4" id="KW-1185">Reference proteome</keyword>
<evidence type="ECO:0000256" key="1">
    <source>
        <dbReference type="SAM" id="SignalP"/>
    </source>
</evidence>
<dbReference type="RefSeq" id="WP_014428142.1">
    <property type="nucleotide sequence ID" value="NC_017075.1"/>
</dbReference>
<dbReference type="Pfam" id="PF13449">
    <property type="entry name" value="Phytase-like"/>
    <property type="match status" value="1"/>
</dbReference>
<dbReference type="KEGG" id="rge:RGE_19380"/>
<dbReference type="SUPFAM" id="SSF63825">
    <property type="entry name" value="YWTD domain"/>
    <property type="match status" value="1"/>
</dbReference>
<dbReference type="STRING" id="983917.RGE_19380"/>
<dbReference type="EMBL" id="AP012320">
    <property type="protein sequence ID" value="BAL95279.1"/>
    <property type="molecule type" value="Genomic_DNA"/>
</dbReference>
<organism evidence="3 4">
    <name type="scientific">Rubrivivax gelatinosus (strain NBRC 100245 / IL144)</name>
    <dbReference type="NCBI Taxonomy" id="983917"/>
    <lineage>
        <taxon>Bacteria</taxon>
        <taxon>Pseudomonadati</taxon>
        <taxon>Pseudomonadota</taxon>
        <taxon>Betaproteobacteria</taxon>
        <taxon>Burkholderiales</taxon>
        <taxon>Sphaerotilaceae</taxon>
        <taxon>Rubrivivax</taxon>
    </lineage>
</organism>